<accession>A0ABY5ZCW9</accession>
<keyword evidence="1" id="KW-0732">Signal</keyword>
<organism evidence="2 3">
    <name type="scientific">Dactylosporangium roseum</name>
    <dbReference type="NCBI Taxonomy" id="47989"/>
    <lineage>
        <taxon>Bacteria</taxon>
        <taxon>Bacillati</taxon>
        <taxon>Actinomycetota</taxon>
        <taxon>Actinomycetes</taxon>
        <taxon>Micromonosporales</taxon>
        <taxon>Micromonosporaceae</taxon>
        <taxon>Dactylosporangium</taxon>
    </lineage>
</organism>
<evidence type="ECO:0000256" key="1">
    <source>
        <dbReference type="SAM" id="SignalP"/>
    </source>
</evidence>
<dbReference type="RefSeq" id="WP_260729418.1">
    <property type="nucleotide sequence ID" value="NZ_BAAABS010000090.1"/>
</dbReference>
<dbReference type="Pfam" id="PF07676">
    <property type="entry name" value="PD40"/>
    <property type="match status" value="1"/>
</dbReference>
<dbReference type="SUPFAM" id="SSF63829">
    <property type="entry name" value="Calcium-dependent phosphotriesterase"/>
    <property type="match status" value="1"/>
</dbReference>
<dbReference type="PROSITE" id="PS51257">
    <property type="entry name" value="PROKAR_LIPOPROTEIN"/>
    <property type="match status" value="1"/>
</dbReference>
<feature type="chain" id="PRO_5046172280" evidence="1">
    <location>
        <begin position="20"/>
        <end position="349"/>
    </location>
</feature>
<keyword evidence="3" id="KW-1185">Reference proteome</keyword>
<dbReference type="EMBL" id="CP073721">
    <property type="protein sequence ID" value="UWZ39981.1"/>
    <property type="molecule type" value="Genomic_DNA"/>
</dbReference>
<dbReference type="Proteomes" id="UP001058271">
    <property type="component" value="Chromosome"/>
</dbReference>
<name>A0ABY5ZCW9_9ACTN</name>
<sequence length="349" mass="36169">MRASILRVVRTTVSAVVCAAALTACIRTSGPDPAPTVSPQEPDLRRGAVTAMVWSADGWVYFYYGRLSEPGGLWRRPVDGSSALERVPVGPAADACPTGGFSALGEVSSGVLAAAADCPDGSGGGGGGVVTTLDTGTGEHRRLVVLPEFSGTGLVVLPGLAGAYITAADGHCQSLGLFDPRAGFRPLGHQVTVRDTVFWPDALFRAQTARPACGKTGDGGWPALTGDGRTLYFVARAAPANGSGQMAQAEAAVFRMPVDGATAASRVFDGFRSPRSLAVVVVDGRPAVAVCATVNGKVGVWLIRAEDGTILRSWTGQYRLLSPSLDRTRLIATKLANDAEEAFELLDLD</sequence>
<evidence type="ECO:0000313" key="2">
    <source>
        <dbReference type="EMBL" id="UWZ39981.1"/>
    </source>
</evidence>
<proteinExistence type="predicted"/>
<reference evidence="2" key="1">
    <citation type="submission" date="2021-04" db="EMBL/GenBank/DDBJ databases">
        <title>Biosynthetic gene clusters of Dactylosporangioum roseum.</title>
        <authorList>
            <person name="Hartkoorn R.C."/>
            <person name="Beaudoing E."/>
            <person name="Hot D."/>
            <person name="Moureu S."/>
        </authorList>
    </citation>
    <scope>NUCLEOTIDE SEQUENCE</scope>
    <source>
        <strain evidence="2">NRRL B-16295</strain>
    </source>
</reference>
<feature type="signal peptide" evidence="1">
    <location>
        <begin position="1"/>
        <end position="19"/>
    </location>
</feature>
<protein>
    <submittedName>
        <fullName evidence="2">PD40 domain-containing protein</fullName>
    </submittedName>
</protein>
<dbReference type="InterPro" id="IPR011659">
    <property type="entry name" value="WD40"/>
</dbReference>
<gene>
    <name evidence="2" type="ORF">Drose_18300</name>
</gene>
<evidence type="ECO:0000313" key="3">
    <source>
        <dbReference type="Proteomes" id="UP001058271"/>
    </source>
</evidence>